<proteinExistence type="predicted"/>
<gene>
    <name evidence="2" type="ORF">SFMTTN_0881</name>
</gene>
<name>A0A401JBU0_9PROT</name>
<dbReference type="EMBL" id="BGOW01000005">
    <property type="protein sequence ID" value="GBL45077.1"/>
    <property type="molecule type" value="Genomic_DNA"/>
</dbReference>
<evidence type="ECO:0000313" key="2">
    <source>
        <dbReference type="EMBL" id="GBL45077.1"/>
    </source>
</evidence>
<keyword evidence="3" id="KW-1185">Reference proteome</keyword>
<dbReference type="Proteomes" id="UP000286806">
    <property type="component" value="Unassembled WGS sequence"/>
</dbReference>
<organism evidence="2 3">
    <name type="scientific">Sulfuriferula multivorans</name>
    <dbReference type="NCBI Taxonomy" id="1559896"/>
    <lineage>
        <taxon>Bacteria</taxon>
        <taxon>Pseudomonadati</taxon>
        <taxon>Pseudomonadota</taxon>
        <taxon>Betaproteobacteria</taxon>
        <taxon>Nitrosomonadales</taxon>
        <taxon>Sulfuricellaceae</taxon>
        <taxon>Sulfuriferula</taxon>
    </lineage>
</organism>
<evidence type="ECO:0000313" key="3">
    <source>
        <dbReference type="Proteomes" id="UP000286806"/>
    </source>
</evidence>
<feature type="transmembrane region" description="Helical" evidence="1">
    <location>
        <begin position="31"/>
        <end position="50"/>
    </location>
</feature>
<accession>A0A401JBU0</accession>
<dbReference type="RefSeq" id="WP_189836278.1">
    <property type="nucleotide sequence ID" value="NZ_BGOW01000005.1"/>
</dbReference>
<comment type="caution">
    <text evidence="2">The sequence shown here is derived from an EMBL/GenBank/DDBJ whole genome shotgun (WGS) entry which is preliminary data.</text>
</comment>
<feature type="transmembrane region" description="Helical" evidence="1">
    <location>
        <begin position="7"/>
        <end position="25"/>
    </location>
</feature>
<protein>
    <submittedName>
        <fullName evidence="2">Uncharacterized protein</fullName>
    </submittedName>
</protein>
<keyword evidence="1" id="KW-1133">Transmembrane helix</keyword>
<evidence type="ECO:0000256" key="1">
    <source>
        <dbReference type="SAM" id="Phobius"/>
    </source>
</evidence>
<reference evidence="2 3" key="1">
    <citation type="journal article" date="2019" name="Front. Microbiol.">
        <title>Genomes of Neutrophilic Sulfur-Oxidizing Chemolithoautotrophs Representing 9 Proteobacterial Species From 8 Genera.</title>
        <authorList>
            <person name="Watanabe T."/>
            <person name="Kojima H."/>
            <person name="Umezawa K."/>
            <person name="Hori C."/>
            <person name="Takasuka T.E."/>
            <person name="Kato Y."/>
            <person name="Fukui M."/>
        </authorList>
    </citation>
    <scope>NUCLEOTIDE SEQUENCE [LARGE SCALE GENOMIC DNA]</scope>
    <source>
        <strain evidence="2 3">TTN</strain>
    </source>
</reference>
<sequence>MNLFIALIKLPFAMLQLVWSLLLLTLELARISYHLGRLLVILLMTCGRWLHRVYSRWF</sequence>
<keyword evidence="1" id="KW-0472">Membrane</keyword>
<keyword evidence="1" id="KW-0812">Transmembrane</keyword>
<dbReference type="AlphaFoldDB" id="A0A401JBU0"/>